<feature type="domain" description="DUF637" evidence="1">
    <location>
        <begin position="1"/>
        <end position="135"/>
    </location>
</feature>
<dbReference type="Pfam" id="PF04830">
    <property type="entry name" value="DUF637"/>
    <property type="match status" value="1"/>
</dbReference>
<accession>A0A3M4KG35</accession>
<sequence length="394" mass="40179">MTSSDALKGYAISGVTAGMTAGYFDDWTGTATDPVTGKITTNLSTWKGIGQFAANQGLQNGTSAALSKIMGQGGDLGDALQSTLFNTLAAASFHAVGDYVPAADGSAQKIMVHAMVGGLLAQVSGGDFKTGALAAGANEAVVADLNKLVKGNPNLLSMSSQLVGLLAASTQSGADGNSLKTGAWVAQNGTQYNFGDHLPPGLAAYGQAATTQMEYMQNQGASPEQMVEAQRALARGEGFEGVQPATEFVKAWGEFMAGELSGLGLVAILGKAGSLLSIGAKATGTAGTPLVSKGAEVTPEVVQKALQGDTAISAQGAVSLPAVRRYVDRLLEGDVAPPIKMDGNVIVDGNHRYIAAKILGRNPDVTPGTLSPNKVGQTKPVSELKVDQVDWGNR</sequence>
<protein>
    <submittedName>
        <fullName evidence="2">Filamentous hemagglutinin, intein-containing</fullName>
    </submittedName>
</protein>
<evidence type="ECO:0000313" key="2">
    <source>
        <dbReference type="EMBL" id="RMQ27761.1"/>
    </source>
</evidence>
<gene>
    <name evidence="2" type="ORF">ALQ07_02304</name>
</gene>
<evidence type="ECO:0000259" key="1">
    <source>
        <dbReference type="Pfam" id="PF04830"/>
    </source>
</evidence>
<dbReference type="InterPro" id="IPR006915">
    <property type="entry name" value="DUF637_hemagglutn_put"/>
</dbReference>
<comment type="caution">
    <text evidence="2">The sequence shown here is derived from an EMBL/GenBank/DDBJ whole genome shotgun (WGS) entry which is preliminary data.</text>
</comment>
<organism evidence="2 3">
    <name type="scientific">Pseudomonas syringae pv. actinidiae</name>
    <dbReference type="NCBI Taxonomy" id="103796"/>
    <lineage>
        <taxon>Bacteria</taxon>
        <taxon>Pseudomonadati</taxon>
        <taxon>Pseudomonadota</taxon>
        <taxon>Gammaproteobacteria</taxon>
        <taxon>Pseudomonadales</taxon>
        <taxon>Pseudomonadaceae</taxon>
        <taxon>Pseudomonas</taxon>
        <taxon>Pseudomonas syringae</taxon>
    </lineage>
</organism>
<proteinExistence type="predicted"/>
<evidence type="ECO:0000313" key="3">
    <source>
        <dbReference type="Proteomes" id="UP000273140"/>
    </source>
</evidence>
<dbReference type="AlphaFoldDB" id="A0A3M4KG35"/>
<dbReference type="EMBL" id="RBRB01000320">
    <property type="protein sequence ID" value="RMQ27761.1"/>
    <property type="molecule type" value="Genomic_DNA"/>
</dbReference>
<name>A0A3M4KG35_PSESF</name>
<dbReference type="Proteomes" id="UP000273140">
    <property type="component" value="Unassembled WGS sequence"/>
</dbReference>
<reference evidence="2 3" key="1">
    <citation type="submission" date="2018-08" db="EMBL/GenBank/DDBJ databases">
        <title>Recombination of ecologically and evolutionarily significant loci maintains genetic cohesion in the Pseudomonas syringae species complex.</title>
        <authorList>
            <person name="Dillon M."/>
            <person name="Thakur S."/>
            <person name="Almeida R.N.D."/>
            <person name="Weir B.S."/>
            <person name="Guttman D.S."/>
        </authorList>
    </citation>
    <scope>NUCLEOTIDE SEQUENCE [LARGE SCALE GENOMIC DNA]</scope>
    <source>
        <strain evidence="2 3">ICMP 19074</strain>
    </source>
</reference>